<accession>A0A221UYV7</accession>
<feature type="signal peptide" evidence="2">
    <location>
        <begin position="1"/>
        <end position="21"/>
    </location>
</feature>
<feature type="chain" id="PRO_5012533211" description="Secreted protein" evidence="2">
    <location>
        <begin position="22"/>
        <end position="312"/>
    </location>
</feature>
<dbReference type="AlphaFoldDB" id="A0A221UYV7"/>
<reference evidence="3 4" key="1">
    <citation type="submission" date="2017-07" db="EMBL/GenBank/DDBJ databases">
        <title>Genome Sequence of Arenibacter algicola Strain SMS7 Isolated from a culture of the Diatom Skeletonema marinoi.</title>
        <authorList>
            <person name="Topel M."/>
            <person name="Pinder M.I.M."/>
            <person name="Johansson O.N."/>
            <person name="Kourtchenko O."/>
            <person name="Godhe A."/>
            <person name="Clarke A.K."/>
        </authorList>
    </citation>
    <scope>NUCLEOTIDE SEQUENCE [LARGE SCALE GENOMIC DNA]</scope>
    <source>
        <strain evidence="3 4">SMS7</strain>
    </source>
</reference>
<dbReference type="KEGG" id="aalg:AREALGSMS7_03018"/>
<evidence type="ECO:0000313" key="3">
    <source>
        <dbReference type="EMBL" id="ASO06450.1"/>
    </source>
</evidence>
<dbReference type="EMBL" id="CP022515">
    <property type="protein sequence ID" value="ASO06450.1"/>
    <property type="molecule type" value="Genomic_DNA"/>
</dbReference>
<feature type="region of interest" description="Disordered" evidence="1">
    <location>
        <begin position="48"/>
        <end position="77"/>
    </location>
</feature>
<protein>
    <recommendedName>
        <fullName evidence="5">Secreted protein</fullName>
    </recommendedName>
</protein>
<dbReference type="RefSeq" id="WP_093978936.1">
    <property type="nucleotide sequence ID" value="NZ_CP022515.1"/>
</dbReference>
<dbReference type="Proteomes" id="UP000204551">
    <property type="component" value="Chromosome"/>
</dbReference>
<sequence>MKKLYHILPILLLLIGSQAFAQTPEQQKMIDKALKMRDSIMESLNLEDVQKQADQQQKRVEPDKKSSTKTSPIPTATKSEDKYWKNTLASDKDKKLKNWNKGTADLVFNYAYDSRNDKINYVKVGSIKVDGTIELNPTDKIPVLQPLNNFKNSNNFFDIHNPDAYQYSNEKAGFKLNPYLLVYQNEQQIGILTIGNSAKVTLNLLTPGDLYFGDEGYILSWVYVDEACAIKANENWSGDLSNTGNPIMVETNVVYNLNFNPGWNMVKTEVIGTYEFPNAAEEDRSRYKKHNHTSIASIPNDATYFFRWAIQY</sequence>
<evidence type="ECO:0000256" key="2">
    <source>
        <dbReference type="SAM" id="SignalP"/>
    </source>
</evidence>
<evidence type="ECO:0000256" key="1">
    <source>
        <dbReference type="SAM" id="MobiDB-lite"/>
    </source>
</evidence>
<feature type="compositionally biased region" description="Polar residues" evidence="1">
    <location>
        <begin position="68"/>
        <end position="77"/>
    </location>
</feature>
<proteinExistence type="predicted"/>
<gene>
    <name evidence="3" type="ORF">AREALGSMS7_03018</name>
</gene>
<name>A0A221UYV7_9FLAO</name>
<feature type="compositionally biased region" description="Basic and acidic residues" evidence="1">
    <location>
        <begin position="48"/>
        <end position="66"/>
    </location>
</feature>
<evidence type="ECO:0008006" key="5">
    <source>
        <dbReference type="Google" id="ProtNLM"/>
    </source>
</evidence>
<organism evidence="3 4">
    <name type="scientific">Arenibacter algicola</name>
    <dbReference type="NCBI Taxonomy" id="616991"/>
    <lineage>
        <taxon>Bacteria</taxon>
        <taxon>Pseudomonadati</taxon>
        <taxon>Bacteroidota</taxon>
        <taxon>Flavobacteriia</taxon>
        <taxon>Flavobacteriales</taxon>
        <taxon>Flavobacteriaceae</taxon>
        <taxon>Arenibacter</taxon>
    </lineage>
</organism>
<evidence type="ECO:0000313" key="4">
    <source>
        <dbReference type="Proteomes" id="UP000204551"/>
    </source>
</evidence>
<keyword evidence="2" id="KW-0732">Signal</keyword>